<proteinExistence type="predicted"/>
<dbReference type="STRING" id="266117.Rxyl_2228"/>
<dbReference type="AlphaFoldDB" id="Q1ATW1"/>
<dbReference type="Proteomes" id="UP000006637">
    <property type="component" value="Chromosome"/>
</dbReference>
<accession>Q1ATW1</accession>
<name>Q1ATW1_RUBXD</name>
<evidence type="ECO:0000313" key="2">
    <source>
        <dbReference type="Proteomes" id="UP000006637"/>
    </source>
</evidence>
<reference evidence="1 2" key="1">
    <citation type="submission" date="2006-06" db="EMBL/GenBank/DDBJ databases">
        <title>Complete sequence of Rubrobacter xylanophilus DSM 9941.</title>
        <authorList>
            <consortium name="US DOE Joint Genome Institute"/>
            <person name="Copeland A."/>
            <person name="Lucas S."/>
            <person name="Lapidus A."/>
            <person name="Barry K."/>
            <person name="Detter J.C."/>
            <person name="Glavina del Rio T."/>
            <person name="Hammon N."/>
            <person name="Israni S."/>
            <person name="Dalin E."/>
            <person name="Tice H."/>
            <person name="Pitluck S."/>
            <person name="Munk A.C."/>
            <person name="Brettin T."/>
            <person name="Bruce D."/>
            <person name="Han C."/>
            <person name="Tapia R."/>
            <person name="Gilna P."/>
            <person name="Schmutz J."/>
            <person name="Larimer F."/>
            <person name="Land M."/>
            <person name="Hauser L."/>
            <person name="Kyrpides N."/>
            <person name="Lykidis A."/>
            <person name="da Costa M.S."/>
            <person name="Rainey F.A."/>
            <person name="Empadinhas N."/>
            <person name="Jolivet E."/>
            <person name="Battista J.R."/>
            <person name="Richardson P."/>
        </authorList>
    </citation>
    <scope>NUCLEOTIDE SEQUENCE [LARGE SCALE GENOMIC DNA]</scope>
    <source>
        <strain evidence="2">DSM 9941 / NBRC 16129 / PRD-1</strain>
    </source>
</reference>
<keyword evidence="2" id="KW-1185">Reference proteome</keyword>
<organism evidence="1 2">
    <name type="scientific">Rubrobacter xylanophilus (strain DSM 9941 / JCM 11954 / NBRC 16129 / PRD-1)</name>
    <dbReference type="NCBI Taxonomy" id="266117"/>
    <lineage>
        <taxon>Bacteria</taxon>
        <taxon>Bacillati</taxon>
        <taxon>Actinomycetota</taxon>
        <taxon>Rubrobacteria</taxon>
        <taxon>Rubrobacterales</taxon>
        <taxon>Rubrobacteraceae</taxon>
        <taxon>Rubrobacter</taxon>
    </lineage>
</organism>
<sequence>MLSYSAWQSFSSMGPVLWLLQQVPSHLPRRMLQCPADPRFARRFPGSTDPRTIRCPKRHGLALPRDLTSQPQLPKPFAGELRVVAAVEVDVRYLEQHPSASDAALRVETSSDES</sequence>
<gene>
    <name evidence="1" type="ordered locus">Rxyl_2228</name>
</gene>
<dbReference type="KEGG" id="rxy:Rxyl_2228"/>
<evidence type="ECO:0000313" key="1">
    <source>
        <dbReference type="EMBL" id="ABG05167.1"/>
    </source>
</evidence>
<protein>
    <submittedName>
        <fullName evidence="1">Uncharacterized protein</fullName>
    </submittedName>
</protein>
<dbReference type="HOGENOM" id="CLU_2119308_0_0_11"/>
<dbReference type="EMBL" id="CP000386">
    <property type="protein sequence ID" value="ABG05167.1"/>
    <property type="molecule type" value="Genomic_DNA"/>
</dbReference>